<reference evidence="5 6" key="1">
    <citation type="submission" date="2019-09" db="EMBL/GenBank/DDBJ databases">
        <authorList>
            <consortium name="DOE Joint Genome Institute"/>
            <person name="Mondo S.J."/>
            <person name="Navarro-Mendoza M.I."/>
            <person name="Perez-Arques C."/>
            <person name="Panchal S."/>
            <person name="Nicolas F.E."/>
            <person name="Ganguly P."/>
            <person name="Pangilinan J."/>
            <person name="Grigoriev I."/>
            <person name="Heitman J."/>
            <person name="Sanya K."/>
            <person name="Garre V."/>
        </authorList>
    </citation>
    <scope>NUCLEOTIDE SEQUENCE [LARGE SCALE GENOMIC DNA]</scope>
    <source>
        <strain evidence="5 6">MU402</strain>
    </source>
</reference>
<accession>A0A8H4BDC4</accession>
<evidence type="ECO:0000256" key="1">
    <source>
        <dbReference type="ARBA" id="ARBA00004370"/>
    </source>
</evidence>
<gene>
    <name evidence="5" type="ORF">FB192DRAFT_1330653</name>
</gene>
<name>A0A8H4BDC4_MUCCL</name>
<sequence length="369" mass="41436">MSYSPPSDPFHHSNHNRQSSLPTVYEDNDPYRVVKKSPRLGSISDNSEFDAVHSRTASDSSTSRLYNGAMALPSSNDYEDPYAKCNYKKWRASTASNYSHGNNDRANSYLPYSHHQRDPNQKTEPLYIEEYSAPASTTLGMGSMLQDNMTDQINMRPSQQPQIPDYNDKMSTLPQMKKRKQKKTCCGLRYRTIAFNALVVIAVIVVIWYFVWPRIPEMRLDDVDNRGGSIQVVTNTTKKSMSASWLLNMTADNSANWVPTHINAIDVSITDDKTMQTFGNGTSASMVLPPRASSVVLIPVDIYYASDSANDTTFQDLYNACGVQVTSNMPFENQQDVLNITLHLTYHIAGIVWASQRQVPFTGLICPTN</sequence>
<keyword evidence="4" id="KW-0812">Transmembrane</keyword>
<dbReference type="PANTHER" id="PTHR31234:SF2">
    <property type="entry name" value="OS05G0199100 PROTEIN"/>
    <property type="match status" value="1"/>
</dbReference>
<evidence type="ECO:0000313" key="5">
    <source>
        <dbReference type="EMBL" id="KAF1799959.1"/>
    </source>
</evidence>
<protein>
    <submittedName>
        <fullName evidence="5">Uncharacterized protein</fullName>
    </submittedName>
</protein>
<dbReference type="InterPro" id="IPR044839">
    <property type="entry name" value="NDR1-like"/>
</dbReference>
<keyword evidence="2 4" id="KW-0472">Membrane</keyword>
<organism evidence="5 6">
    <name type="scientific">Mucor circinelloides f. lusitanicus</name>
    <name type="common">Mucor racemosus var. lusitanicus</name>
    <dbReference type="NCBI Taxonomy" id="29924"/>
    <lineage>
        <taxon>Eukaryota</taxon>
        <taxon>Fungi</taxon>
        <taxon>Fungi incertae sedis</taxon>
        <taxon>Mucoromycota</taxon>
        <taxon>Mucoromycotina</taxon>
        <taxon>Mucoromycetes</taxon>
        <taxon>Mucorales</taxon>
        <taxon>Mucorineae</taxon>
        <taxon>Mucoraceae</taxon>
        <taxon>Mucor</taxon>
    </lineage>
</organism>
<comment type="subcellular location">
    <subcellularLocation>
        <location evidence="1">Membrane</location>
    </subcellularLocation>
</comment>
<dbReference type="AlphaFoldDB" id="A0A8H4BDC4"/>
<dbReference type="Proteomes" id="UP000469890">
    <property type="component" value="Unassembled WGS sequence"/>
</dbReference>
<dbReference type="GO" id="GO:0016020">
    <property type="term" value="C:membrane"/>
    <property type="evidence" value="ECO:0007669"/>
    <property type="project" value="UniProtKB-SubCell"/>
</dbReference>
<evidence type="ECO:0000313" key="6">
    <source>
        <dbReference type="Proteomes" id="UP000469890"/>
    </source>
</evidence>
<keyword evidence="4" id="KW-1133">Transmembrane helix</keyword>
<dbReference type="GO" id="GO:0098542">
    <property type="term" value="P:defense response to other organism"/>
    <property type="evidence" value="ECO:0007669"/>
    <property type="project" value="InterPro"/>
</dbReference>
<feature type="transmembrane region" description="Helical" evidence="4">
    <location>
        <begin position="193"/>
        <end position="212"/>
    </location>
</feature>
<dbReference type="EMBL" id="JAAECE010000006">
    <property type="protein sequence ID" value="KAF1799959.1"/>
    <property type="molecule type" value="Genomic_DNA"/>
</dbReference>
<dbReference type="PANTHER" id="PTHR31234">
    <property type="entry name" value="LATE EMBRYOGENESIS ABUNDANT (LEA) HYDROXYPROLINE-RICH GLYCOPROTEIN FAMILY"/>
    <property type="match status" value="1"/>
</dbReference>
<feature type="region of interest" description="Disordered" evidence="3">
    <location>
        <begin position="1"/>
        <end position="61"/>
    </location>
</feature>
<proteinExistence type="predicted"/>
<evidence type="ECO:0000256" key="3">
    <source>
        <dbReference type="SAM" id="MobiDB-lite"/>
    </source>
</evidence>
<comment type="caution">
    <text evidence="5">The sequence shown here is derived from an EMBL/GenBank/DDBJ whole genome shotgun (WGS) entry which is preliminary data.</text>
</comment>
<evidence type="ECO:0000256" key="4">
    <source>
        <dbReference type="SAM" id="Phobius"/>
    </source>
</evidence>
<evidence type="ECO:0000256" key="2">
    <source>
        <dbReference type="ARBA" id="ARBA00023136"/>
    </source>
</evidence>